<dbReference type="AlphaFoldDB" id="I4EMR9"/>
<evidence type="ECO:0000313" key="1">
    <source>
        <dbReference type="EMBL" id="CCF85982.1"/>
    </source>
</evidence>
<dbReference type="EMBL" id="CAGS01000608">
    <property type="protein sequence ID" value="CCF85982.1"/>
    <property type="molecule type" value="Genomic_DNA"/>
</dbReference>
<accession>I4EMR9</accession>
<keyword evidence="2" id="KW-1185">Reference proteome</keyword>
<dbReference type="Proteomes" id="UP000004221">
    <property type="component" value="Unassembled WGS sequence"/>
</dbReference>
<name>I4EMR9_9BACT</name>
<comment type="caution">
    <text evidence="1">The sequence shown here is derived from an EMBL/GenBank/DDBJ whole genome shotgun (WGS) entry which is preliminary data.</text>
</comment>
<sequence>MERKAEGSAFFPLLFIEPQRAKALILWRDPANHEAGLEPKPSPEYLQEMLERMRDLTRRVTDLMPEDLHRYREHWRHQRHHLL</sequence>
<protein>
    <submittedName>
        <fullName evidence="1">Uncharacterized protein</fullName>
    </submittedName>
</protein>
<evidence type="ECO:0000313" key="2">
    <source>
        <dbReference type="Proteomes" id="UP000004221"/>
    </source>
</evidence>
<reference evidence="1 2" key="1">
    <citation type="journal article" date="2012" name="ISME J.">
        <title>Nitrification expanded: discovery, physiology and genomics of a nitrite-oxidizing bacterium from the phylum Chloroflexi.</title>
        <authorList>
            <person name="Sorokin D.Y."/>
            <person name="Lucker S."/>
            <person name="Vejmelkova D."/>
            <person name="Kostrikina N.A."/>
            <person name="Kleerebezem R."/>
            <person name="Rijpstra W.I."/>
            <person name="Damste J.S."/>
            <person name="Le Paslier D."/>
            <person name="Muyzer G."/>
            <person name="Wagner M."/>
            <person name="van Loosdrecht M.C."/>
            <person name="Daims H."/>
        </authorList>
    </citation>
    <scope>NUCLEOTIDE SEQUENCE [LARGE SCALE GENOMIC DNA]</scope>
    <source>
        <strain evidence="2">none</strain>
    </source>
</reference>
<organism evidence="1 2">
    <name type="scientific">Nitrolancea hollandica Lb</name>
    <dbReference type="NCBI Taxonomy" id="1129897"/>
    <lineage>
        <taxon>Bacteria</taxon>
        <taxon>Pseudomonadati</taxon>
        <taxon>Thermomicrobiota</taxon>
        <taxon>Thermomicrobia</taxon>
        <taxon>Sphaerobacterales</taxon>
        <taxon>Sphaerobacterineae</taxon>
        <taxon>Sphaerobacteraceae</taxon>
        <taxon>Nitrolancea</taxon>
    </lineage>
</organism>
<proteinExistence type="predicted"/>
<gene>
    <name evidence="1" type="ORF">NITHO_6460002</name>
</gene>